<dbReference type="EMBL" id="CP001816">
    <property type="protein sequence ID" value="ACZ12393.1"/>
    <property type="molecule type" value="Genomic_DNA"/>
</dbReference>
<dbReference type="STRING" id="525898.Sdel_1373"/>
<proteinExistence type="predicted"/>
<evidence type="ECO:0000313" key="4">
    <source>
        <dbReference type="Proteomes" id="UP000002222"/>
    </source>
</evidence>
<dbReference type="KEGG" id="sdl:Sdel_1373"/>
<gene>
    <name evidence="3" type="ordered locus">Sdel_1373</name>
</gene>
<dbReference type="RefSeq" id="WP_012857144.1">
    <property type="nucleotide sequence ID" value="NC_013512.1"/>
</dbReference>
<keyword evidence="2" id="KW-0472">Membrane</keyword>
<feature type="region of interest" description="Disordered" evidence="1">
    <location>
        <begin position="173"/>
        <end position="210"/>
    </location>
</feature>
<dbReference type="Proteomes" id="UP000002222">
    <property type="component" value="Chromosome"/>
</dbReference>
<keyword evidence="2" id="KW-1133">Transmembrane helix</keyword>
<feature type="compositionally biased region" description="Basic and acidic residues" evidence="1">
    <location>
        <begin position="199"/>
        <end position="210"/>
    </location>
</feature>
<dbReference type="AlphaFoldDB" id="D1B2S3"/>
<dbReference type="eggNOG" id="ENOG5032VP3">
    <property type="taxonomic scope" value="Bacteria"/>
</dbReference>
<keyword evidence="2" id="KW-0812">Transmembrane</keyword>
<name>D1B2S3_SULD5</name>
<keyword evidence="4" id="KW-1185">Reference proteome</keyword>
<reference evidence="3 4" key="2">
    <citation type="journal article" date="2010" name="Stand. Genomic Sci.">
        <title>Complete genome sequence of Sulfurospirillum deleyianum type strain (5175).</title>
        <authorList>
            <person name="Sikorski J."/>
            <person name="Lapidus A."/>
            <person name="Copeland A."/>
            <person name="Glavina Del Rio T."/>
            <person name="Nolan M."/>
            <person name="Lucas S."/>
            <person name="Chen F."/>
            <person name="Tice H."/>
            <person name="Cheng J.F."/>
            <person name="Saunders E."/>
            <person name="Bruce D."/>
            <person name="Goodwin L."/>
            <person name="Pitluck S."/>
            <person name="Ovchinnikova G."/>
            <person name="Pati A."/>
            <person name="Ivanova N."/>
            <person name="Mavromatis K."/>
            <person name="Chen A."/>
            <person name="Palaniappan K."/>
            <person name="Chain P."/>
            <person name="Land M."/>
            <person name="Hauser L."/>
            <person name="Chang Y.J."/>
            <person name="Jeffries C.D."/>
            <person name="Brettin T."/>
            <person name="Detter J.C."/>
            <person name="Han C."/>
            <person name="Rohde M."/>
            <person name="Lang E."/>
            <person name="Spring S."/>
            <person name="Goker M."/>
            <person name="Bristow J."/>
            <person name="Eisen J.A."/>
            <person name="Markowitz V."/>
            <person name="Hugenholtz P."/>
            <person name="Kyrpides N.C."/>
            <person name="Klenk H.P."/>
        </authorList>
    </citation>
    <scope>NUCLEOTIDE SEQUENCE [LARGE SCALE GENOMIC DNA]</scope>
    <source>
        <strain evidence="4">ATCC 51133 / DSM 6946 / 5175</strain>
    </source>
</reference>
<evidence type="ECO:0000256" key="2">
    <source>
        <dbReference type="SAM" id="Phobius"/>
    </source>
</evidence>
<evidence type="ECO:0000256" key="1">
    <source>
        <dbReference type="SAM" id="MobiDB-lite"/>
    </source>
</evidence>
<sequence>MEKIVDLLSRISTLYEIPLWVVHSGAVAICCILIASPFVVRYLMRPKYYHFREMILFKVLWRWKYKKDEVIGLWCYCPKCQAMLMVDDENCRSEENLQNKITFFMCNACGGHELGRVVGGDRRYVLSLVKRDIWRHIRDGSYNEVSSATKGALELYTSLETKEQTSDALVEVPSPTEGVETLNNENAEKTSENEAMLLEDGHEDVKKDGI</sequence>
<reference evidence="4" key="1">
    <citation type="submission" date="2009-11" db="EMBL/GenBank/DDBJ databases">
        <title>The complete genome of Sulfurospirillum deleyianum DSM 6946.</title>
        <authorList>
            <consortium name="US DOE Joint Genome Institute (JGI-PGF)"/>
            <person name="Lucas S."/>
            <person name="Copeland A."/>
            <person name="Lapidus A."/>
            <person name="Glavina del Rio T."/>
            <person name="Dalin E."/>
            <person name="Tice H."/>
            <person name="Bruce D."/>
            <person name="Goodwin L."/>
            <person name="Pitluck S."/>
            <person name="Kyrpides N."/>
            <person name="Mavromatis K."/>
            <person name="Ivanova N."/>
            <person name="Ovchinnikova G."/>
            <person name="Munk A.C."/>
            <person name="Lu M."/>
            <person name="Brettin T."/>
            <person name="Detter J.C."/>
            <person name="Han C."/>
            <person name="Tapia R."/>
            <person name="Larimer F."/>
            <person name="Land M."/>
            <person name="Hauser L."/>
            <person name="Markowitz V."/>
            <person name="Cheng J.F."/>
            <person name="Hugenholtz P."/>
            <person name="Woyke T."/>
            <person name="Wu D."/>
            <person name="Aumann P."/>
            <person name="Schneider S."/>
            <person name="Lang E."/>
            <person name="Spring S."/>
            <person name="Klenk H.P."/>
            <person name="Eisen J.A."/>
        </authorList>
    </citation>
    <scope>NUCLEOTIDE SEQUENCE [LARGE SCALE GENOMIC DNA]</scope>
    <source>
        <strain evidence="4">ATCC 51133 / DSM 6946 / 5175</strain>
    </source>
</reference>
<organism evidence="3 4">
    <name type="scientific">Sulfurospirillum deleyianum (strain ATCC 51133 / DSM 6946 / 5175)</name>
    <dbReference type="NCBI Taxonomy" id="525898"/>
    <lineage>
        <taxon>Bacteria</taxon>
        <taxon>Pseudomonadati</taxon>
        <taxon>Campylobacterota</taxon>
        <taxon>Epsilonproteobacteria</taxon>
        <taxon>Campylobacterales</taxon>
        <taxon>Sulfurospirillaceae</taxon>
        <taxon>Sulfurospirillum</taxon>
    </lineage>
</organism>
<dbReference type="HOGENOM" id="CLU_1309563_0_0_7"/>
<protein>
    <submittedName>
        <fullName evidence="3">Uncharacterized protein</fullName>
    </submittedName>
</protein>
<accession>D1B2S3</accession>
<evidence type="ECO:0000313" key="3">
    <source>
        <dbReference type="EMBL" id="ACZ12393.1"/>
    </source>
</evidence>
<feature type="transmembrane region" description="Helical" evidence="2">
    <location>
        <begin position="20"/>
        <end position="44"/>
    </location>
</feature>